<organism evidence="9 10">
    <name type="scientific">Erpornis zantholeuca</name>
    <dbReference type="NCBI Taxonomy" id="1112836"/>
    <lineage>
        <taxon>Eukaryota</taxon>
        <taxon>Metazoa</taxon>
        <taxon>Chordata</taxon>
        <taxon>Craniata</taxon>
        <taxon>Vertebrata</taxon>
        <taxon>Euteleostomi</taxon>
        <taxon>Archelosauria</taxon>
        <taxon>Archosauria</taxon>
        <taxon>Dinosauria</taxon>
        <taxon>Saurischia</taxon>
        <taxon>Theropoda</taxon>
        <taxon>Coelurosauria</taxon>
        <taxon>Aves</taxon>
        <taxon>Neognathae</taxon>
        <taxon>Neoaves</taxon>
        <taxon>Telluraves</taxon>
        <taxon>Australaves</taxon>
        <taxon>Passeriformes</taxon>
        <taxon>Sylvioidea</taxon>
        <taxon>Timaliidae</taxon>
        <taxon>Erpornis</taxon>
    </lineage>
</organism>
<sequence>VSIYGIWFYDKEECQRIAELMKNLTQQEQFKAQQGTGAGVSPMIMNSANNKEVDILRMLTKAKDEYTKCKTCSEPKQITSSSAIYNNPNLIKPIPVKPSENQHQRISQQSKGVDPEPQHLSLTALFGKQDKQDVSEPVNKQHQESLPCQGVRQGVVRSLSYEEPSRHSPCAEKQLCPAIQKLMVRGTELHPLAEFPESRLCENGNIPAVGETFTGLFQPVPSHGIAASHVAQDTAGTQSLLQKLQSQSGPVTKMEPGATGAVNSTAAVFSRTPAPVGAPAAPGSTMSQPPLVYFNGSLPGQALEAQTLGKEQSKLPRQPLPLAGNQAANSGVISPQELLKKLQIVQQEQQLHVSSRPTLAAKFPVVTQNTNTLKPLDSWIEKAPGTEKQSTLFQVISPQRIPATVTPTLLMSPMVFTQPTPAPPKAAEGGRLAAANPEPSASPAALLLPLPTPEPALGSSTSMTKMQLQETLLHLIQNDDNFLNIIYEAYLFSVRKAAMKKSM</sequence>
<reference evidence="9 10" key="1">
    <citation type="submission" date="2019-09" db="EMBL/GenBank/DDBJ databases">
        <title>Bird 10,000 Genomes (B10K) Project - Family phase.</title>
        <authorList>
            <person name="Zhang G."/>
        </authorList>
    </citation>
    <scope>NUCLEOTIDE SEQUENCE [LARGE SCALE GENOMIC DNA]</scope>
    <source>
        <strain evidence="9">B10K-DU-002-58</strain>
        <tissue evidence="9">Muscle</tissue>
    </source>
</reference>
<dbReference type="GO" id="GO:0008047">
    <property type="term" value="F:enzyme activator activity"/>
    <property type="evidence" value="ECO:0007669"/>
    <property type="project" value="InterPro"/>
</dbReference>
<proteinExistence type="inferred from homology"/>
<evidence type="ECO:0000256" key="6">
    <source>
        <dbReference type="ARBA" id="ARBA00047661"/>
    </source>
</evidence>
<comment type="similarity">
    <text evidence="2">Belongs to the DCP1 family.</text>
</comment>
<feature type="domain" description="mRNA-decapping enzyme C-terminal" evidence="8">
    <location>
        <begin position="461"/>
        <end position="501"/>
    </location>
</feature>
<feature type="non-terminal residue" evidence="9">
    <location>
        <position position="1"/>
    </location>
</feature>
<name>A0A7L2XAD8_9PASS</name>
<evidence type="ECO:0000313" key="9">
    <source>
        <dbReference type="EMBL" id="NXS78619.1"/>
    </source>
</evidence>
<dbReference type="EC" id="3.6.1.62" evidence="5"/>
<dbReference type="GO" id="GO:0000184">
    <property type="term" value="P:nuclear-transcribed mRNA catabolic process, nonsense-mediated decay"/>
    <property type="evidence" value="ECO:0007669"/>
    <property type="project" value="UniProtKB-KW"/>
</dbReference>
<dbReference type="GO" id="GO:0031087">
    <property type="term" value="P:deadenylation-independent decapping of nuclear-transcribed mRNA"/>
    <property type="evidence" value="ECO:0007669"/>
    <property type="project" value="TreeGrafter"/>
</dbReference>
<evidence type="ECO:0000256" key="7">
    <source>
        <dbReference type="SAM" id="MobiDB-lite"/>
    </source>
</evidence>
<dbReference type="Proteomes" id="UP000545329">
    <property type="component" value="Unassembled WGS sequence"/>
</dbReference>
<feature type="compositionally biased region" description="Low complexity" evidence="7">
    <location>
        <begin position="432"/>
        <end position="449"/>
    </location>
</feature>
<dbReference type="InterPro" id="IPR031953">
    <property type="entry name" value="mRNA_decap_C"/>
</dbReference>
<evidence type="ECO:0000256" key="1">
    <source>
        <dbReference type="ARBA" id="ARBA00004496"/>
    </source>
</evidence>
<evidence type="ECO:0000313" key="10">
    <source>
        <dbReference type="Proteomes" id="UP000545329"/>
    </source>
</evidence>
<keyword evidence="10" id="KW-1185">Reference proteome</keyword>
<evidence type="ECO:0000256" key="4">
    <source>
        <dbReference type="ARBA" id="ARBA00023161"/>
    </source>
</evidence>
<feature type="region of interest" description="Disordered" evidence="7">
    <location>
        <begin position="94"/>
        <end position="117"/>
    </location>
</feature>
<feature type="region of interest" description="Disordered" evidence="7">
    <location>
        <begin position="420"/>
        <end position="462"/>
    </location>
</feature>
<dbReference type="Gene3D" id="2.30.29.30">
    <property type="entry name" value="Pleckstrin-homology domain (PH domain)/Phosphotyrosine-binding domain (PTB)"/>
    <property type="match status" value="1"/>
</dbReference>
<dbReference type="EMBL" id="VZTN01003843">
    <property type="protein sequence ID" value="NXS78619.1"/>
    <property type="molecule type" value="Genomic_DNA"/>
</dbReference>
<comment type="subcellular location">
    <subcellularLocation>
        <location evidence="1">Cytoplasm</location>
    </subcellularLocation>
</comment>
<keyword evidence="3" id="KW-0963">Cytoplasm</keyword>
<dbReference type="PANTHER" id="PTHR16290">
    <property type="entry name" value="TRANSCRIPTION FACTOR SMIF DECAPPING ENZYME DCP1"/>
    <property type="match status" value="1"/>
</dbReference>
<accession>A0A7L2XAD8</accession>
<dbReference type="OrthoDB" id="440673at2759"/>
<dbReference type="GO" id="GO:0000290">
    <property type="term" value="P:deadenylation-dependent decapping of nuclear-transcribed mRNA"/>
    <property type="evidence" value="ECO:0007669"/>
    <property type="project" value="InterPro"/>
</dbReference>
<dbReference type="GO" id="GO:0140933">
    <property type="term" value="F:5'-(N(7)-methylguanosine 5'-triphospho)-[mRNA] hydrolase activity"/>
    <property type="evidence" value="ECO:0007669"/>
    <property type="project" value="UniProtKB-EC"/>
</dbReference>
<evidence type="ECO:0000259" key="8">
    <source>
        <dbReference type="Pfam" id="PF16741"/>
    </source>
</evidence>
<keyword evidence="4" id="KW-0866">Nonsense-mediated mRNA decay</keyword>
<dbReference type="InterPro" id="IPR010334">
    <property type="entry name" value="Dcp1"/>
</dbReference>
<feature type="compositionally biased region" description="Polar residues" evidence="7">
    <location>
        <begin position="99"/>
        <end position="111"/>
    </location>
</feature>
<dbReference type="Gene3D" id="6.10.140.2030">
    <property type="match status" value="1"/>
</dbReference>
<dbReference type="SUPFAM" id="SSF50729">
    <property type="entry name" value="PH domain-like"/>
    <property type="match status" value="1"/>
</dbReference>
<dbReference type="AlphaFoldDB" id="A0A7L2XAD8"/>
<dbReference type="GO" id="GO:0000932">
    <property type="term" value="C:P-body"/>
    <property type="evidence" value="ECO:0007669"/>
    <property type="project" value="TreeGrafter"/>
</dbReference>
<evidence type="ECO:0000256" key="3">
    <source>
        <dbReference type="ARBA" id="ARBA00022490"/>
    </source>
</evidence>
<comment type="catalytic activity">
    <reaction evidence="6">
        <text>a 5'-end (N(7)-methyl 5'-triphosphoguanosine)-ribonucleoside in mRNA + H2O = N(7)-methyl-GDP + a 5'-end phospho-ribonucleoside in mRNA + 2 H(+)</text>
        <dbReference type="Rhea" id="RHEA:67484"/>
        <dbReference type="Rhea" id="RHEA-COMP:15692"/>
        <dbReference type="Rhea" id="RHEA-COMP:17167"/>
        <dbReference type="ChEBI" id="CHEBI:15377"/>
        <dbReference type="ChEBI" id="CHEBI:15378"/>
        <dbReference type="ChEBI" id="CHEBI:63714"/>
        <dbReference type="ChEBI" id="CHEBI:138282"/>
        <dbReference type="ChEBI" id="CHEBI:156461"/>
        <dbReference type="EC" id="3.6.1.62"/>
    </reaction>
    <physiologicalReaction direction="left-to-right" evidence="6">
        <dbReference type="Rhea" id="RHEA:67485"/>
    </physiologicalReaction>
</comment>
<dbReference type="PANTHER" id="PTHR16290:SF5">
    <property type="entry name" value="MRNA-DECAPPING ENZYME 1B"/>
    <property type="match status" value="1"/>
</dbReference>
<dbReference type="InterPro" id="IPR011993">
    <property type="entry name" value="PH-like_dom_sf"/>
</dbReference>
<feature type="non-terminal residue" evidence="9">
    <location>
        <position position="503"/>
    </location>
</feature>
<evidence type="ECO:0000256" key="5">
    <source>
        <dbReference type="ARBA" id="ARBA00026102"/>
    </source>
</evidence>
<protein>
    <recommendedName>
        <fullName evidence="5">5'-(N(7)-methylguanosine 5'-triphospho)-[mRNA] hydrolase</fullName>
        <ecNumber evidence="5">3.6.1.62</ecNumber>
    </recommendedName>
</protein>
<gene>
    <name evidence="9" type="primary">Dcp1b</name>
    <name evidence="9" type="ORF">ERPZAN_R12257</name>
</gene>
<evidence type="ECO:0000256" key="2">
    <source>
        <dbReference type="ARBA" id="ARBA00008778"/>
    </source>
</evidence>
<dbReference type="GO" id="GO:0003729">
    <property type="term" value="F:mRNA binding"/>
    <property type="evidence" value="ECO:0007669"/>
    <property type="project" value="TreeGrafter"/>
</dbReference>
<comment type="caution">
    <text evidence="9">The sequence shown here is derived from an EMBL/GenBank/DDBJ whole genome shotgun (WGS) entry which is preliminary data.</text>
</comment>
<dbReference type="Pfam" id="PF16741">
    <property type="entry name" value="mRNA_decap_C"/>
    <property type="match status" value="1"/>
</dbReference>